<dbReference type="AlphaFoldDB" id="A0A1G7NWJ0"/>
<dbReference type="Gene3D" id="1.10.10.10">
    <property type="entry name" value="Winged helix-like DNA-binding domain superfamily/Winged helix DNA-binding domain"/>
    <property type="match status" value="1"/>
</dbReference>
<evidence type="ECO:0000256" key="3">
    <source>
        <dbReference type="ARBA" id="ARBA00023082"/>
    </source>
</evidence>
<dbReference type="GO" id="GO:0006352">
    <property type="term" value="P:DNA-templated transcription initiation"/>
    <property type="evidence" value="ECO:0007669"/>
    <property type="project" value="InterPro"/>
</dbReference>
<dbReference type="PANTHER" id="PTHR43133:SF46">
    <property type="entry name" value="RNA POLYMERASE SIGMA-70 FACTOR ECF SUBFAMILY"/>
    <property type="match status" value="1"/>
</dbReference>
<evidence type="ECO:0000313" key="7">
    <source>
        <dbReference type="EMBL" id="SDF77729.1"/>
    </source>
</evidence>
<dbReference type="GO" id="GO:0016987">
    <property type="term" value="F:sigma factor activity"/>
    <property type="evidence" value="ECO:0007669"/>
    <property type="project" value="UniProtKB-KW"/>
</dbReference>
<protein>
    <submittedName>
        <fullName evidence="7">RNA polymerase sigma-70 factor, ECF subfamily</fullName>
    </submittedName>
</protein>
<dbReference type="GO" id="GO:0003677">
    <property type="term" value="F:DNA binding"/>
    <property type="evidence" value="ECO:0007669"/>
    <property type="project" value="InterPro"/>
</dbReference>
<dbReference type="InterPro" id="IPR036388">
    <property type="entry name" value="WH-like_DNA-bd_sf"/>
</dbReference>
<dbReference type="Proteomes" id="UP000198748">
    <property type="component" value="Unassembled WGS sequence"/>
</dbReference>
<dbReference type="InterPro" id="IPR007627">
    <property type="entry name" value="RNA_pol_sigma70_r2"/>
</dbReference>
<dbReference type="Pfam" id="PF04542">
    <property type="entry name" value="Sigma70_r2"/>
    <property type="match status" value="1"/>
</dbReference>
<dbReference type="InterPro" id="IPR013324">
    <property type="entry name" value="RNA_pol_sigma_r3/r4-like"/>
</dbReference>
<accession>A0A1G7NWJ0</accession>
<dbReference type="InterPro" id="IPR013325">
    <property type="entry name" value="RNA_pol_sigma_r2"/>
</dbReference>
<dbReference type="InterPro" id="IPR014327">
    <property type="entry name" value="RNA_pol_sigma70_bacteroid"/>
</dbReference>
<dbReference type="PANTHER" id="PTHR43133">
    <property type="entry name" value="RNA POLYMERASE ECF-TYPE SIGMA FACTO"/>
    <property type="match status" value="1"/>
</dbReference>
<keyword evidence="3" id="KW-0731">Sigma factor</keyword>
<feature type="domain" description="RNA polymerase sigma-70 region 2" evidence="5">
    <location>
        <begin position="12"/>
        <end position="78"/>
    </location>
</feature>
<feature type="domain" description="RNA polymerase sigma factor 70 region 4 type 2" evidence="6">
    <location>
        <begin position="110"/>
        <end position="160"/>
    </location>
</feature>
<dbReference type="NCBIfam" id="TIGR02985">
    <property type="entry name" value="Sig70_bacteroi1"/>
    <property type="match status" value="1"/>
</dbReference>
<comment type="similarity">
    <text evidence="1">Belongs to the sigma-70 factor family. ECF subfamily.</text>
</comment>
<reference evidence="8" key="1">
    <citation type="submission" date="2016-10" db="EMBL/GenBank/DDBJ databases">
        <authorList>
            <person name="Varghese N."/>
            <person name="Submissions S."/>
        </authorList>
    </citation>
    <scope>NUCLEOTIDE SEQUENCE [LARGE SCALE GENOMIC DNA]</scope>
    <source>
        <strain evidence="8">DSM 25329</strain>
    </source>
</reference>
<gene>
    <name evidence="7" type="ORF">SAMN04487996_112168</name>
</gene>
<evidence type="ECO:0000256" key="2">
    <source>
        <dbReference type="ARBA" id="ARBA00023015"/>
    </source>
</evidence>
<dbReference type="InterPro" id="IPR014284">
    <property type="entry name" value="RNA_pol_sigma-70_dom"/>
</dbReference>
<evidence type="ECO:0000259" key="5">
    <source>
        <dbReference type="Pfam" id="PF04542"/>
    </source>
</evidence>
<evidence type="ECO:0000256" key="4">
    <source>
        <dbReference type="ARBA" id="ARBA00023163"/>
    </source>
</evidence>
<proteinExistence type="inferred from homology"/>
<sequence length="182" mass="21981">MRTGDSDAFAALYRKYWRRLFDAAYRRLLLREECEEIIQEIFTDLWTKRETLLISVSLEAYLFGASRYSIYNHIRSRKIREAYLEHWLKTPGEEGNYIEDRLHYEELASALEKSIENLPEKLRKVYVLSRKEHLTYKEIAEQEQIPVDTVEKQMGRALKILRDNLKEFAWAWLVLALWDLYR</sequence>
<evidence type="ECO:0000259" key="6">
    <source>
        <dbReference type="Pfam" id="PF08281"/>
    </source>
</evidence>
<dbReference type="EMBL" id="FNAN01000012">
    <property type="protein sequence ID" value="SDF77729.1"/>
    <property type="molecule type" value="Genomic_DNA"/>
</dbReference>
<evidence type="ECO:0000313" key="8">
    <source>
        <dbReference type="Proteomes" id="UP000198748"/>
    </source>
</evidence>
<name>A0A1G7NWJ0_9BACT</name>
<dbReference type="InterPro" id="IPR013249">
    <property type="entry name" value="RNA_pol_sigma70_r4_t2"/>
</dbReference>
<keyword evidence="4" id="KW-0804">Transcription</keyword>
<keyword evidence="8" id="KW-1185">Reference proteome</keyword>
<dbReference type="Pfam" id="PF08281">
    <property type="entry name" value="Sigma70_r4_2"/>
    <property type="match status" value="1"/>
</dbReference>
<keyword evidence="2" id="KW-0805">Transcription regulation</keyword>
<dbReference type="STRING" id="659014.SAMN04487996_112168"/>
<dbReference type="SUPFAM" id="SSF88946">
    <property type="entry name" value="Sigma2 domain of RNA polymerase sigma factors"/>
    <property type="match status" value="1"/>
</dbReference>
<evidence type="ECO:0000256" key="1">
    <source>
        <dbReference type="ARBA" id="ARBA00010641"/>
    </source>
</evidence>
<dbReference type="Gene3D" id="1.10.1740.10">
    <property type="match status" value="1"/>
</dbReference>
<dbReference type="NCBIfam" id="TIGR02937">
    <property type="entry name" value="sigma70-ECF"/>
    <property type="match status" value="1"/>
</dbReference>
<dbReference type="SUPFAM" id="SSF88659">
    <property type="entry name" value="Sigma3 and sigma4 domains of RNA polymerase sigma factors"/>
    <property type="match status" value="1"/>
</dbReference>
<dbReference type="InterPro" id="IPR039425">
    <property type="entry name" value="RNA_pol_sigma-70-like"/>
</dbReference>
<organism evidence="7 8">
    <name type="scientific">Dyadobacter soli</name>
    <dbReference type="NCBI Taxonomy" id="659014"/>
    <lineage>
        <taxon>Bacteria</taxon>
        <taxon>Pseudomonadati</taxon>
        <taxon>Bacteroidota</taxon>
        <taxon>Cytophagia</taxon>
        <taxon>Cytophagales</taxon>
        <taxon>Spirosomataceae</taxon>
        <taxon>Dyadobacter</taxon>
    </lineage>
</organism>